<dbReference type="EMBL" id="BDIP01010929">
    <property type="protein sequence ID" value="GIQ92919.1"/>
    <property type="molecule type" value="Genomic_DNA"/>
</dbReference>
<dbReference type="Proteomes" id="UP000265618">
    <property type="component" value="Unassembled WGS sequence"/>
</dbReference>
<reference evidence="1 2" key="1">
    <citation type="journal article" date="2018" name="PLoS ONE">
        <title>The draft genome of Kipferlia bialata reveals reductive genome evolution in fornicate parasites.</title>
        <authorList>
            <person name="Tanifuji G."/>
            <person name="Takabayashi S."/>
            <person name="Kume K."/>
            <person name="Takagi M."/>
            <person name="Nakayama T."/>
            <person name="Kamikawa R."/>
            <person name="Inagaki Y."/>
            <person name="Hashimoto T."/>
        </authorList>
    </citation>
    <scope>NUCLEOTIDE SEQUENCE [LARGE SCALE GENOMIC DNA]</scope>
    <source>
        <strain evidence="1">NY0173</strain>
    </source>
</reference>
<organism evidence="1 2">
    <name type="scientific">Kipferlia bialata</name>
    <dbReference type="NCBI Taxonomy" id="797122"/>
    <lineage>
        <taxon>Eukaryota</taxon>
        <taxon>Metamonada</taxon>
        <taxon>Carpediemonas-like organisms</taxon>
        <taxon>Kipferlia</taxon>
    </lineage>
</organism>
<evidence type="ECO:0000313" key="2">
    <source>
        <dbReference type="Proteomes" id="UP000265618"/>
    </source>
</evidence>
<comment type="caution">
    <text evidence="1">The sequence shown here is derived from an EMBL/GenBank/DDBJ whole genome shotgun (WGS) entry which is preliminary data.</text>
</comment>
<accession>A0A9K3DCE5</accession>
<feature type="non-terminal residue" evidence="1">
    <location>
        <position position="1"/>
    </location>
</feature>
<sequence>GSHYVGNYEPLDNVMEYAKWTPQNKDLEILTFPYET</sequence>
<name>A0A9K3DCE5_9EUKA</name>
<proteinExistence type="predicted"/>
<evidence type="ECO:0000313" key="1">
    <source>
        <dbReference type="EMBL" id="GIQ92919.1"/>
    </source>
</evidence>
<keyword evidence="2" id="KW-1185">Reference proteome</keyword>
<gene>
    <name evidence="1" type="ORF">KIPB_016995</name>
</gene>
<feature type="non-terminal residue" evidence="1">
    <location>
        <position position="36"/>
    </location>
</feature>
<protein>
    <submittedName>
        <fullName evidence="1">Uncharacterized protein</fullName>
    </submittedName>
</protein>
<dbReference type="AlphaFoldDB" id="A0A9K3DCE5"/>